<keyword evidence="4" id="KW-1185">Reference proteome</keyword>
<organism evidence="3 4">
    <name type="scientific">Vespula germanica</name>
    <name type="common">German yellow jacket</name>
    <name type="synonym">Paravespula germanica</name>
    <dbReference type="NCBI Taxonomy" id="30212"/>
    <lineage>
        <taxon>Eukaryota</taxon>
        <taxon>Metazoa</taxon>
        <taxon>Ecdysozoa</taxon>
        <taxon>Arthropoda</taxon>
        <taxon>Hexapoda</taxon>
        <taxon>Insecta</taxon>
        <taxon>Pterygota</taxon>
        <taxon>Neoptera</taxon>
        <taxon>Endopterygota</taxon>
        <taxon>Hymenoptera</taxon>
        <taxon>Apocrita</taxon>
        <taxon>Aculeata</taxon>
        <taxon>Vespoidea</taxon>
        <taxon>Vespidae</taxon>
        <taxon>Vespinae</taxon>
        <taxon>Vespula</taxon>
    </lineage>
</organism>
<keyword evidence="2" id="KW-0812">Transmembrane</keyword>
<dbReference type="Proteomes" id="UP000617340">
    <property type="component" value="Unassembled WGS sequence"/>
</dbReference>
<comment type="caution">
    <text evidence="3">The sequence shown here is derived from an EMBL/GenBank/DDBJ whole genome shotgun (WGS) entry which is preliminary data.</text>
</comment>
<protein>
    <submittedName>
        <fullName evidence="3">Uncharacterized protein</fullName>
    </submittedName>
</protein>
<accession>A0A834J9P5</accession>
<name>A0A834J9P5_VESGE</name>
<evidence type="ECO:0000313" key="4">
    <source>
        <dbReference type="Proteomes" id="UP000617340"/>
    </source>
</evidence>
<reference evidence="3" key="1">
    <citation type="journal article" date="2020" name="G3 (Bethesda)">
        <title>High-Quality Assemblies for Three Invasive Social Wasps from the &lt;i&gt;Vespula&lt;/i&gt; Genus.</title>
        <authorList>
            <person name="Harrop T.W.R."/>
            <person name="Guhlin J."/>
            <person name="McLaughlin G.M."/>
            <person name="Permina E."/>
            <person name="Stockwell P."/>
            <person name="Gilligan J."/>
            <person name="Le Lec M.F."/>
            <person name="Gruber M.A.M."/>
            <person name="Quinn O."/>
            <person name="Lovegrove M."/>
            <person name="Duncan E.J."/>
            <person name="Remnant E.J."/>
            <person name="Van Eeckhoven J."/>
            <person name="Graham B."/>
            <person name="Knapp R.A."/>
            <person name="Langford K.W."/>
            <person name="Kronenberg Z."/>
            <person name="Press M.O."/>
            <person name="Eacker S.M."/>
            <person name="Wilson-Rankin E.E."/>
            <person name="Purcell J."/>
            <person name="Lester P.J."/>
            <person name="Dearden P.K."/>
        </authorList>
    </citation>
    <scope>NUCLEOTIDE SEQUENCE</scope>
    <source>
        <strain evidence="3">Linc-1</strain>
    </source>
</reference>
<keyword evidence="2" id="KW-0472">Membrane</keyword>
<keyword evidence="2" id="KW-1133">Transmembrane helix</keyword>
<gene>
    <name evidence="3" type="ORF">HZH68_014135</name>
</gene>
<proteinExistence type="predicted"/>
<feature type="region of interest" description="Disordered" evidence="1">
    <location>
        <begin position="1"/>
        <end position="28"/>
    </location>
</feature>
<dbReference type="AlphaFoldDB" id="A0A834J9P5"/>
<sequence length="103" mass="10519">MSRSEIGGRNGGGGGGEEEEEEKGGGVVGSVGWAEEEFDAETLARKENRWCTTFVRSLCGAGCTRAVAVAIAVAVLCCAVLCCVWVVTATSSISNVESVTGVS</sequence>
<dbReference type="EMBL" id="JACSDZ010000017">
    <property type="protein sequence ID" value="KAF7384523.1"/>
    <property type="molecule type" value="Genomic_DNA"/>
</dbReference>
<feature type="transmembrane region" description="Helical" evidence="2">
    <location>
        <begin position="66"/>
        <end position="87"/>
    </location>
</feature>
<evidence type="ECO:0000256" key="1">
    <source>
        <dbReference type="SAM" id="MobiDB-lite"/>
    </source>
</evidence>
<evidence type="ECO:0000256" key="2">
    <source>
        <dbReference type="SAM" id="Phobius"/>
    </source>
</evidence>
<evidence type="ECO:0000313" key="3">
    <source>
        <dbReference type="EMBL" id="KAF7384523.1"/>
    </source>
</evidence>